<organism evidence="2 3">
    <name type="scientific">Saccharopolyspora terrae</name>
    <dbReference type="NCBI Taxonomy" id="2530384"/>
    <lineage>
        <taxon>Bacteria</taxon>
        <taxon>Bacillati</taxon>
        <taxon>Actinomycetota</taxon>
        <taxon>Actinomycetes</taxon>
        <taxon>Pseudonocardiales</taxon>
        <taxon>Pseudonocardiaceae</taxon>
        <taxon>Saccharopolyspora</taxon>
    </lineage>
</organism>
<dbReference type="EMBL" id="SMKS01000008">
    <property type="protein sequence ID" value="TDD08054.1"/>
    <property type="molecule type" value="Genomic_DNA"/>
</dbReference>
<name>A0A4R4VYN1_9PSEU</name>
<dbReference type="PANTHER" id="PTHR42923">
    <property type="entry name" value="PROTOPORPHYRINOGEN OXIDASE"/>
    <property type="match status" value="1"/>
</dbReference>
<reference evidence="2 3" key="1">
    <citation type="submission" date="2019-03" db="EMBL/GenBank/DDBJ databases">
        <title>Draft genome sequences of novel Actinobacteria.</title>
        <authorList>
            <person name="Sahin N."/>
            <person name="Ay H."/>
            <person name="Saygin H."/>
        </authorList>
    </citation>
    <scope>NUCLEOTIDE SEQUENCE [LARGE SCALE GENOMIC DNA]</scope>
    <source>
        <strain evidence="2 3">16K309</strain>
    </source>
</reference>
<protein>
    <submittedName>
        <fullName evidence="2">NAD(P)/FAD-dependent oxidoreductase</fullName>
    </submittedName>
</protein>
<dbReference type="Proteomes" id="UP000295674">
    <property type="component" value="Unassembled WGS sequence"/>
</dbReference>
<dbReference type="RefSeq" id="WP_132673259.1">
    <property type="nucleotide sequence ID" value="NZ_SMKS01000008.1"/>
</dbReference>
<feature type="domain" description="Amine oxidase" evidence="1">
    <location>
        <begin position="11"/>
        <end position="393"/>
    </location>
</feature>
<dbReference type="NCBIfam" id="NF005560">
    <property type="entry name" value="PRK07233.1"/>
    <property type="match status" value="1"/>
</dbReference>
<dbReference type="AlphaFoldDB" id="A0A4R4VYN1"/>
<dbReference type="PRINTS" id="PR00419">
    <property type="entry name" value="ADXRDTASE"/>
</dbReference>
<dbReference type="OrthoDB" id="9803192at2"/>
<dbReference type="Pfam" id="PF01593">
    <property type="entry name" value="Amino_oxidase"/>
    <property type="match status" value="1"/>
</dbReference>
<dbReference type="SUPFAM" id="SSF51905">
    <property type="entry name" value="FAD/NAD(P)-binding domain"/>
    <property type="match status" value="1"/>
</dbReference>
<dbReference type="Gene3D" id="3.50.50.60">
    <property type="entry name" value="FAD/NAD(P)-binding domain"/>
    <property type="match status" value="1"/>
</dbReference>
<dbReference type="InterPro" id="IPR036188">
    <property type="entry name" value="FAD/NAD-bd_sf"/>
</dbReference>
<evidence type="ECO:0000313" key="3">
    <source>
        <dbReference type="Proteomes" id="UP000295674"/>
    </source>
</evidence>
<comment type="caution">
    <text evidence="2">The sequence shown here is derived from an EMBL/GenBank/DDBJ whole genome shotgun (WGS) entry which is preliminary data.</text>
</comment>
<keyword evidence="3" id="KW-1185">Reference proteome</keyword>
<proteinExistence type="predicted"/>
<accession>A0A4R4VYN1</accession>
<dbReference type="InterPro" id="IPR050464">
    <property type="entry name" value="Zeta_carotene_desat/Oxidored"/>
</dbReference>
<dbReference type="InterPro" id="IPR002937">
    <property type="entry name" value="Amino_oxidase"/>
</dbReference>
<sequence>MRVGIVGAGATGLTAAFDAVRAGHEVTVLEASAELGGLAASIEVGGTPLERFYHHSFRSDEAMIELIEDLGLSDRLRFHKPTTGVYFNGELHDFGTPVEMLKFSEFSMLDRFRFGASSAALKVIRNGSRFNGVRALDWMRRWAGKKVTSTIWEPLLKGKFGDRAEEISMAWLWARIHCRTFELGYVHGGFDQVYRALTDAVTQRGGKIEFNKPVSSITQPSEAVQVGTADGSGYEFDHLIVTVPQPAFAKAADIESDDVLWRNQYLGATCFILELDRSVIPYYWLNINDPEFPFLAVVEHTNMVDRQEYGGKHVVYVGNYVPRDDWRFTTDPAELLRNYIPWLKRLNPEFDESWIQEWHFSKAGFAQPIVTPTYRSLIPPHKTHMPGVTLATMSQIYPQDRGQSYAIGMAHEITESLGLRWERTSPDHSAG</sequence>
<evidence type="ECO:0000313" key="2">
    <source>
        <dbReference type="EMBL" id="TDD08054.1"/>
    </source>
</evidence>
<gene>
    <name evidence="2" type="ORF">E1181_07665</name>
</gene>
<evidence type="ECO:0000259" key="1">
    <source>
        <dbReference type="Pfam" id="PF01593"/>
    </source>
</evidence>
<dbReference type="GO" id="GO:0016491">
    <property type="term" value="F:oxidoreductase activity"/>
    <property type="evidence" value="ECO:0007669"/>
    <property type="project" value="InterPro"/>
</dbReference>
<dbReference type="PANTHER" id="PTHR42923:SF46">
    <property type="entry name" value="AMINE OXIDASE"/>
    <property type="match status" value="1"/>
</dbReference>